<dbReference type="FunFam" id="3.40.50.720:FF:000304">
    <property type="entry name" value="UDP-glucose 4,6-dehydratase"/>
    <property type="match status" value="1"/>
</dbReference>
<gene>
    <name evidence="2" type="ORF">J8A68_006074</name>
</gene>
<accession>A0A8J5QCT7</accession>
<dbReference type="PANTHER" id="PTHR43000">
    <property type="entry name" value="DTDP-D-GLUCOSE 4,6-DEHYDRATASE-RELATED"/>
    <property type="match status" value="1"/>
</dbReference>
<dbReference type="GO" id="GO:0009225">
    <property type="term" value="P:nucleotide-sugar metabolic process"/>
    <property type="evidence" value="ECO:0007669"/>
    <property type="project" value="UniProtKB-ARBA"/>
</dbReference>
<evidence type="ECO:0000313" key="3">
    <source>
        <dbReference type="Proteomes" id="UP000694255"/>
    </source>
</evidence>
<sequence length="334" mass="38964">MTVHFEKRVLVTGGAGFIGSHFLHRFVLQYPQYHFTCIDKLNYASNFENISDLQNLNNFKFIKLDLSESFEQLYEFLVTNFHQTEITEFINFAAESCVDRSLRDPLYFTRNNILATQNLLECYRALRNKYKDIDFRFIHISTDEVYGDISINTTEDTVLCPTNPYAATKAALDLIIKSYQYSFKLPVTILRPNNVYGPNQYPEKIIPLIIKCLKEQTLIPIHGDGSNRRRYLYISDFLDAIEVVWHSIRQDSLGETYNIGGCDEIDNISLVKLICQRYFKNPNVNFTKHVQFVKDRGYNDSEYSTNSDKLKALDWEPTITLDKGIDKILEKEFK</sequence>
<organism evidence="2 3">
    <name type="scientific">[Candida] subhashii</name>
    <dbReference type="NCBI Taxonomy" id="561895"/>
    <lineage>
        <taxon>Eukaryota</taxon>
        <taxon>Fungi</taxon>
        <taxon>Dikarya</taxon>
        <taxon>Ascomycota</taxon>
        <taxon>Saccharomycotina</taxon>
        <taxon>Pichiomycetes</taxon>
        <taxon>Debaryomycetaceae</taxon>
        <taxon>Spathaspora</taxon>
    </lineage>
</organism>
<dbReference type="EMBL" id="JAGSYN010000306">
    <property type="protein sequence ID" value="KAG7660418.1"/>
    <property type="molecule type" value="Genomic_DNA"/>
</dbReference>
<dbReference type="RefSeq" id="XP_049260652.1">
    <property type="nucleotide sequence ID" value="XM_049410208.1"/>
</dbReference>
<dbReference type="GeneID" id="73472873"/>
<reference evidence="2 3" key="1">
    <citation type="journal article" date="2021" name="DNA Res.">
        <title>Genome analysis of Candida subhashii reveals its hybrid nature and dual mitochondrial genome conformations.</title>
        <authorList>
            <person name="Mixao V."/>
            <person name="Hegedusova E."/>
            <person name="Saus E."/>
            <person name="Pryszcz L.P."/>
            <person name="Cillingova A."/>
            <person name="Nosek J."/>
            <person name="Gabaldon T."/>
        </authorList>
    </citation>
    <scope>NUCLEOTIDE SEQUENCE [LARGE SCALE GENOMIC DNA]</scope>
    <source>
        <strain evidence="2 3">CBS 10753</strain>
    </source>
</reference>
<keyword evidence="3" id="KW-1185">Reference proteome</keyword>
<protein>
    <submittedName>
        <fullName evidence="2">GAL102</fullName>
    </submittedName>
</protein>
<dbReference type="OrthoDB" id="331544at2759"/>
<name>A0A8J5QCT7_9ASCO</name>
<evidence type="ECO:0000313" key="2">
    <source>
        <dbReference type="EMBL" id="KAG7660418.1"/>
    </source>
</evidence>
<proteinExistence type="predicted"/>
<dbReference type="Proteomes" id="UP000694255">
    <property type="component" value="Unassembled WGS sequence"/>
</dbReference>
<feature type="domain" description="NAD(P)-binding" evidence="1">
    <location>
        <begin position="10"/>
        <end position="327"/>
    </location>
</feature>
<dbReference type="InterPro" id="IPR016040">
    <property type="entry name" value="NAD(P)-bd_dom"/>
</dbReference>
<dbReference type="Pfam" id="PF16363">
    <property type="entry name" value="GDP_Man_Dehyd"/>
    <property type="match status" value="1"/>
</dbReference>
<comment type="caution">
    <text evidence="2">The sequence shown here is derived from an EMBL/GenBank/DDBJ whole genome shotgun (WGS) entry which is preliminary data.</text>
</comment>
<evidence type="ECO:0000259" key="1">
    <source>
        <dbReference type="Pfam" id="PF16363"/>
    </source>
</evidence>
<dbReference type="AlphaFoldDB" id="A0A8J5QCT7"/>